<proteinExistence type="predicted"/>
<reference evidence="2 3" key="1">
    <citation type="journal article" date="2019" name="J. Hered.">
        <title>An Improved Genome Assembly for Drosophila navojoa, the Basal Species in the mojavensis Cluster.</title>
        <authorList>
            <person name="Vanderlinde T."/>
            <person name="Dupim E.G."/>
            <person name="Nazario-Yepiz N.O."/>
            <person name="Carvalho A.B."/>
        </authorList>
    </citation>
    <scope>NUCLEOTIDE SEQUENCE [LARGE SCALE GENOMIC DNA]</scope>
    <source>
        <strain evidence="2">Navoj_Jal97</strain>
        <tissue evidence="2">Whole organism</tissue>
    </source>
</reference>
<organism evidence="2 3">
    <name type="scientific">Drosophila navojoa</name>
    <name type="common">Fruit fly</name>
    <dbReference type="NCBI Taxonomy" id="7232"/>
    <lineage>
        <taxon>Eukaryota</taxon>
        <taxon>Metazoa</taxon>
        <taxon>Ecdysozoa</taxon>
        <taxon>Arthropoda</taxon>
        <taxon>Hexapoda</taxon>
        <taxon>Insecta</taxon>
        <taxon>Pterygota</taxon>
        <taxon>Neoptera</taxon>
        <taxon>Endopterygota</taxon>
        <taxon>Diptera</taxon>
        <taxon>Brachycera</taxon>
        <taxon>Muscomorpha</taxon>
        <taxon>Ephydroidea</taxon>
        <taxon>Drosophilidae</taxon>
        <taxon>Drosophila</taxon>
    </lineage>
</organism>
<evidence type="ECO:0000256" key="1">
    <source>
        <dbReference type="SAM" id="MobiDB-lite"/>
    </source>
</evidence>
<sequence length="145" mass="15708">MVADCGPMTFAVGNCDTTVSTTFCKRLRKASCAQQLVSGTVAQCAIRPGHSEPITTVRDGIIIINIATRMETIPPQNKESPEDGLQPTRGRVNTRTEELLMEQLHRMPLRKNRKQNLTSPRLGGLIVANTRTAGAADKAIGPDIV</sequence>
<dbReference type="Pfam" id="PF07253">
    <property type="entry name" value="Gypsy"/>
    <property type="match status" value="1"/>
</dbReference>
<name>A0A484ASN2_DRONA</name>
<gene>
    <name evidence="2" type="ORF">AWZ03_014698</name>
</gene>
<protein>
    <submittedName>
        <fullName evidence="2">Uncharacterized protein</fullName>
    </submittedName>
</protein>
<dbReference type="EMBL" id="LSRL02001713">
    <property type="protein sequence ID" value="TDG38880.1"/>
    <property type="molecule type" value="Genomic_DNA"/>
</dbReference>
<accession>A0A484ASN2</accession>
<feature type="region of interest" description="Disordered" evidence="1">
    <location>
        <begin position="72"/>
        <end position="91"/>
    </location>
</feature>
<dbReference type="Proteomes" id="UP000295192">
    <property type="component" value="Unassembled WGS sequence"/>
</dbReference>
<comment type="caution">
    <text evidence="2">The sequence shown here is derived from an EMBL/GenBank/DDBJ whole genome shotgun (WGS) entry which is preliminary data.</text>
</comment>
<dbReference type="InterPro" id="IPR009882">
    <property type="entry name" value="Gypsy"/>
</dbReference>
<evidence type="ECO:0000313" key="2">
    <source>
        <dbReference type="EMBL" id="TDG38880.1"/>
    </source>
</evidence>
<evidence type="ECO:0000313" key="3">
    <source>
        <dbReference type="Proteomes" id="UP000295192"/>
    </source>
</evidence>
<keyword evidence="3" id="KW-1185">Reference proteome</keyword>
<dbReference type="AlphaFoldDB" id="A0A484ASN2"/>